<sequence length="314" mass="35521">MTRSLLRMKRLYAPIAVLAVVSALSILAPAGIIHTQTRNLLEVASTVMPWSHSGTFTCSNDPNANINAQERISYFKETAKSLLPMTDKIGSVATPHRYHNMYGHFLLPFAAHKPDLKFLEIGLGCDMGYGPGASVQVWKKLLPHAELWEAEYDGECVKKAIEKNQLEGIHTLVGDQGDFNVLDSWIETSGGNFDIIIDDGGHHNCHINNSLLKLWPQLNPGGYYFIEDMQVGLHFRFQPVSDQCDNVPMSEKVSEWQEHLIYQTMNYPGKEYKYPLPEDLVFVHCQAEACVLHKRASEVNDPYMYKPKDWEINA</sequence>
<accession>A0A7S3Q9D7</accession>
<protein>
    <recommendedName>
        <fullName evidence="2">Methyltransferase domain-containing protein</fullName>
    </recommendedName>
</protein>
<dbReference type="EMBL" id="HBIO01019611">
    <property type="protein sequence ID" value="CAE0470245.1"/>
    <property type="molecule type" value="Transcribed_RNA"/>
</dbReference>
<dbReference type="AlphaFoldDB" id="A0A7S3Q9D7"/>
<dbReference type="Gene3D" id="3.40.50.150">
    <property type="entry name" value="Vaccinia Virus protein VP39"/>
    <property type="match status" value="1"/>
</dbReference>
<organism evidence="1">
    <name type="scientific">Chaetoceros debilis</name>
    <dbReference type="NCBI Taxonomy" id="122233"/>
    <lineage>
        <taxon>Eukaryota</taxon>
        <taxon>Sar</taxon>
        <taxon>Stramenopiles</taxon>
        <taxon>Ochrophyta</taxon>
        <taxon>Bacillariophyta</taxon>
        <taxon>Coscinodiscophyceae</taxon>
        <taxon>Chaetocerotophycidae</taxon>
        <taxon>Chaetocerotales</taxon>
        <taxon>Chaetocerotaceae</taxon>
        <taxon>Chaetoceros</taxon>
    </lineage>
</organism>
<reference evidence="1" key="1">
    <citation type="submission" date="2021-01" db="EMBL/GenBank/DDBJ databases">
        <authorList>
            <person name="Corre E."/>
            <person name="Pelletier E."/>
            <person name="Niang G."/>
            <person name="Scheremetjew M."/>
            <person name="Finn R."/>
            <person name="Kale V."/>
            <person name="Holt S."/>
            <person name="Cochrane G."/>
            <person name="Meng A."/>
            <person name="Brown T."/>
            <person name="Cohen L."/>
        </authorList>
    </citation>
    <scope>NUCLEOTIDE SEQUENCE</scope>
    <source>
        <strain evidence="1">MM31A-1</strain>
    </source>
</reference>
<evidence type="ECO:0000313" key="1">
    <source>
        <dbReference type="EMBL" id="CAE0470245.1"/>
    </source>
</evidence>
<gene>
    <name evidence="1" type="ORF">CDEB00056_LOCUS15098</name>
</gene>
<name>A0A7S3Q9D7_9STRA</name>
<dbReference type="SUPFAM" id="SSF53335">
    <property type="entry name" value="S-adenosyl-L-methionine-dependent methyltransferases"/>
    <property type="match status" value="1"/>
</dbReference>
<dbReference type="InterPro" id="IPR029063">
    <property type="entry name" value="SAM-dependent_MTases_sf"/>
</dbReference>
<evidence type="ECO:0008006" key="2">
    <source>
        <dbReference type="Google" id="ProtNLM"/>
    </source>
</evidence>
<proteinExistence type="predicted"/>